<name>A7WPH7_NAKDE</name>
<dbReference type="AlphaFoldDB" id="A7WPH7"/>
<keyword evidence="4" id="KW-0472">Membrane</keyword>
<protein>
    <submittedName>
        <fullName evidence="5">Component of the mitochondrial fusion machinery</fullName>
    </submittedName>
</protein>
<keyword evidence="2" id="KW-0812">Transmembrane</keyword>
<keyword evidence="3" id="KW-1133">Transmembrane helix</keyword>
<sequence length="508" mass="57404">MNAQDTQALRPYYDPESFDAGYIVKFDPNKGVVDSNGFSIASKLNIVKNSKDKSLDASKLFSQRAGADSNGLFNFSLNFGAAPGAGHGSIDSIVKEFEWVDLLNVNKWAIVVTQLLELFVQKYFKLLIQQPFEVTRLIQQVADFRSIIPNQNPEAGTEIGRSISLSNAENDEDIDYFPSITPDVANTLADDEEIGAAGEEEEEEALTRTKNVDLFIPQRSISPESKNTLDIMNAVLDEEGIRGLWKANNTNFIYQILSTTLEAWYTGFISPFLNIPDPYFVDIIHFPDCKSAIILSLSVGLLTTLSLIPIDLIRTRFIITALSGESDTVQNKDELMGEEATDGRQGESRSLRHWIKSWSWRHDLIRLPSDLWILTICQSVSNVAFSKLLDLLIYHKFHVDKYSKMTTYNTMKFISKLLELGVKLPIESLLRKCQVNFLVNSNSALKINDRDQLIIRPRRYVGMWSTLNDRSQLGDLWNGWRVGLMSIACGYGFKVLNKLPDETVQEKF</sequence>
<organism evidence="5">
    <name type="scientific">Nakaseomyces delphensis</name>
    <name type="common">Yeast</name>
    <name type="synonym">Kluyveromyces delphensis</name>
    <dbReference type="NCBI Taxonomy" id="51657"/>
    <lineage>
        <taxon>Eukaryota</taxon>
        <taxon>Fungi</taxon>
        <taxon>Dikarya</taxon>
        <taxon>Ascomycota</taxon>
        <taxon>Saccharomycotina</taxon>
        <taxon>Saccharomycetes</taxon>
        <taxon>Saccharomycetales</taxon>
        <taxon>Saccharomycetaceae</taxon>
        <taxon>Nakaseomyces</taxon>
    </lineage>
</organism>
<evidence type="ECO:0000256" key="2">
    <source>
        <dbReference type="ARBA" id="ARBA00022692"/>
    </source>
</evidence>
<evidence type="ECO:0000256" key="3">
    <source>
        <dbReference type="ARBA" id="ARBA00022989"/>
    </source>
</evidence>
<dbReference type="PhylomeDB" id="A7WPH7"/>
<comment type="subcellular location">
    <subcellularLocation>
        <location evidence="1">Membrane</location>
    </subcellularLocation>
</comment>
<evidence type="ECO:0000256" key="1">
    <source>
        <dbReference type="ARBA" id="ARBA00004370"/>
    </source>
</evidence>
<dbReference type="SUPFAM" id="SSF103506">
    <property type="entry name" value="Mitochondrial carrier"/>
    <property type="match status" value="1"/>
</dbReference>
<dbReference type="GO" id="GO:0016020">
    <property type="term" value="C:membrane"/>
    <property type="evidence" value="ECO:0007669"/>
    <property type="project" value="UniProtKB-SubCell"/>
</dbReference>
<accession>A7WPH7</accession>
<gene>
    <name evidence="5" type="primary">ugo1</name>
</gene>
<evidence type="ECO:0000313" key="5">
    <source>
        <dbReference type="EMBL" id="CAO98831.1"/>
    </source>
</evidence>
<proteinExistence type="predicted"/>
<dbReference type="EMBL" id="AM850117">
    <property type="protein sequence ID" value="CAO98831.1"/>
    <property type="molecule type" value="Genomic_DNA"/>
</dbReference>
<dbReference type="Gene3D" id="1.50.40.10">
    <property type="entry name" value="Mitochondrial carrier domain"/>
    <property type="match status" value="1"/>
</dbReference>
<dbReference type="InterPro" id="IPR023395">
    <property type="entry name" value="MCP_dom_sf"/>
</dbReference>
<reference evidence="5" key="1">
    <citation type="submission" date="2007-08" db="EMBL/GenBank/DDBJ databases">
        <title>Nakaseomyces delphensis STP1 region.</title>
        <authorList>
            <person name="Wolfe K.H."/>
        </authorList>
    </citation>
    <scope>NUCLEOTIDE SEQUENCE</scope>
    <source>
        <strain evidence="5">CBS 2170</strain>
    </source>
</reference>
<evidence type="ECO:0000256" key="4">
    <source>
        <dbReference type="ARBA" id="ARBA00023136"/>
    </source>
</evidence>